<dbReference type="Pfam" id="PF20155">
    <property type="entry name" value="TMP_3"/>
    <property type="match status" value="1"/>
</dbReference>
<dbReference type="OrthoDB" id="6174294at2"/>
<dbReference type="EMBL" id="FUGD01000075">
    <property type="protein sequence ID" value="SJM37185.1"/>
    <property type="molecule type" value="Genomic_DNA"/>
</dbReference>
<evidence type="ECO:0000313" key="3">
    <source>
        <dbReference type="EMBL" id="SJM37185.1"/>
    </source>
</evidence>
<gene>
    <name evidence="3" type="ORF">A1019T_01156</name>
</gene>
<reference evidence="4" key="1">
    <citation type="submission" date="2017-02" db="EMBL/GenBank/DDBJ databases">
        <authorList>
            <person name="Mornico D."/>
        </authorList>
    </citation>
    <scope>NUCLEOTIDE SEQUENCE [LARGE SCALE GENOMIC DNA]</scope>
</reference>
<accession>A0A1R4EFA2</accession>
<sequence>MGKVLSRLDILLHANTANYRRDIKQATNETKAELKSVSDAAVASGKKIDASLNSLLNMKNAIAGVGVAAFASSIISTADQMQDLASKIRISTESTEEYVAVMHQLRDISRENAASYGATVELYADSRRALKELGKSQQETIDFTNNLSKAMRVGGGEAQAQAAALTQLGQALASGVLRGDEFNSVAEQAPVLLDLLAKELDTTRGALRKLAADGALTSDVIYNAISSATDVLDEKMSKVTVTLTQAVGVFKDQYAIFVDDIVNQNTTIGQNLGQMVLVAADNFATLAKAGIAVSGVWLANTVASSGLTKSIAGLVGAQVASAKAAVTNAMSTQSQIAAINKLHTNMMLLRMTKTHYIALAKQAVASTVAYTRSLAGLASGFNASTAAAAMHNRAIAAGNATKKVAVASTMLATSATRSMGNALKSVGSIITKHPLMIVAATLSAIVVQTHGLQGAMDSLGDALSVVGILFTDMVSVGVNGIGWLWDSTTNFLNSLMGDSQTATETSGGYFATLFAGTEGGFVGMLQVAASVFDDILSAVVAFARMSWTNLNQFVISVKNAFKSMGNLAISVFEGIVNAGISRINFLISGVNLLIRGANAAKNLFGFDGGYSEVAHLGNASFGRFSFEDTNYVGYTESYTQITAARSLTDSAIARQNDIKTNADAARDALNKTGVAAEQAGESAKKAADKANKGLKDVKKGLTDAEKAAQALYRSFLSAEAELRKSIFMLDPQTTFSELAYDLSDATNEMSKFDEQMKQVLRSLARTKDIKQFNNQMRDADEEIKREIELLRATNDLERERLTIQYEIQDELKKYQSLKNAGLTADYNAIETRLKYLEADKLQLLHYQTIDSVAKDLEGTINDLYRQTALLDNDSPVEALLYDLKASGKLANATEEEMQSLASAVNAARDAYEEFTQAKLASEIKLEVRNSAEQLRTELLDYATPGTTYDQNDKLLADSIKKLRQARELEQMQQDEYDRLAEIAKKRHYDKMIELNQMYASDTLTSMVGMTRALFSEQSSAYRFMFAAQQSFVMASAGMNMYEAWGDMMAQGVSLPDKLAGAATIVAEFGKIISAASSLTLDLPGYRSGGFTGSGRVNEVAGLVHREEFVANAGVTRKYRPELEAMHNGTYKRNSGNTNINVSVKVESNGQSTVESNQQLGKQLGAGLVEKIKQVLVQESKPGGLLYA</sequence>
<evidence type="ECO:0000259" key="2">
    <source>
        <dbReference type="Pfam" id="PF20155"/>
    </source>
</evidence>
<evidence type="ECO:0000256" key="1">
    <source>
        <dbReference type="SAM" id="Coils"/>
    </source>
</evidence>
<dbReference type="Proteomes" id="UP000188169">
    <property type="component" value="Unassembled WGS sequence"/>
</dbReference>
<dbReference type="InterPro" id="IPR013491">
    <property type="entry name" value="Tape_meas_N"/>
</dbReference>
<name>A0A1R4EFA2_9GAMM</name>
<protein>
    <recommendedName>
        <fullName evidence="2">Tape measure protein N-terminal domain-containing protein</fullName>
    </recommendedName>
</protein>
<dbReference type="STRING" id="1945520.A1019T_01156"/>
<feature type="coiled-coil region" evidence="1">
    <location>
        <begin position="742"/>
        <end position="793"/>
    </location>
</feature>
<proteinExistence type="predicted"/>
<keyword evidence="1" id="KW-0175">Coiled coil</keyword>
<feature type="domain" description="Tape measure protein N-terminal" evidence="2">
    <location>
        <begin position="73"/>
        <end position="261"/>
    </location>
</feature>
<organism evidence="3 4">
    <name type="scientific">Psychrobacter pasteurii</name>
    <dbReference type="NCBI Taxonomy" id="1945520"/>
    <lineage>
        <taxon>Bacteria</taxon>
        <taxon>Pseudomonadati</taxon>
        <taxon>Pseudomonadota</taxon>
        <taxon>Gammaproteobacteria</taxon>
        <taxon>Moraxellales</taxon>
        <taxon>Moraxellaceae</taxon>
        <taxon>Psychrobacter</taxon>
    </lineage>
</organism>
<dbReference type="RefSeq" id="WP_077448585.1">
    <property type="nucleotide sequence ID" value="NZ_FUGD01000075.1"/>
</dbReference>
<dbReference type="NCBIfam" id="TIGR02675">
    <property type="entry name" value="tape_meas_nterm"/>
    <property type="match status" value="1"/>
</dbReference>
<evidence type="ECO:0000313" key="4">
    <source>
        <dbReference type="Proteomes" id="UP000188169"/>
    </source>
</evidence>
<dbReference type="AlphaFoldDB" id="A0A1R4EFA2"/>
<keyword evidence="4" id="KW-1185">Reference proteome</keyword>